<keyword evidence="2" id="KW-0675">Receptor</keyword>
<evidence type="ECO:0000256" key="1">
    <source>
        <dbReference type="SAM" id="Phobius"/>
    </source>
</evidence>
<keyword evidence="1" id="KW-1133">Transmembrane helix</keyword>
<dbReference type="AlphaFoldDB" id="Q9XUC8"/>
<dbReference type="eggNOG" id="ENOG502T7Z8">
    <property type="taxonomic scope" value="Eukaryota"/>
</dbReference>
<evidence type="ECO:0000313" key="3">
    <source>
        <dbReference type="Proteomes" id="UP000001940"/>
    </source>
</evidence>
<dbReference type="RefSeq" id="NP_001309464.1">
    <property type="nucleotide sequence ID" value="NM_001322607.1"/>
</dbReference>
<feature type="transmembrane region" description="Helical" evidence="1">
    <location>
        <begin position="240"/>
        <end position="263"/>
    </location>
</feature>
<reference evidence="2 3" key="1">
    <citation type="journal article" date="1998" name="Science">
        <title>Genome sequence of the nematode C. elegans: a platform for investigating biology.</title>
        <authorList>
            <consortium name="The C. elegans sequencing consortium"/>
            <person name="Sulson J.E."/>
            <person name="Waterston R."/>
        </authorList>
    </citation>
    <scope>NUCLEOTIDE SEQUENCE [LARGE SCALE GENOMIC DNA]</scope>
    <source>
        <strain evidence="2 3">Bristol N2</strain>
    </source>
</reference>
<dbReference type="PaxDb" id="6239-M162.3"/>
<dbReference type="FunCoup" id="Q9XUC8">
    <property type="interactions" value="19"/>
</dbReference>
<dbReference type="AGR" id="WB:WBGene00010929"/>
<feature type="transmembrane region" description="Helical" evidence="1">
    <location>
        <begin position="107"/>
        <end position="129"/>
    </location>
</feature>
<dbReference type="Pfam" id="PF10321">
    <property type="entry name" value="7TM_GPCR_Srt"/>
    <property type="match status" value="1"/>
</dbReference>
<feature type="transmembrane region" description="Helical" evidence="1">
    <location>
        <begin position="71"/>
        <end position="95"/>
    </location>
</feature>
<feature type="transmembrane region" description="Helical" evidence="1">
    <location>
        <begin position="149"/>
        <end position="169"/>
    </location>
</feature>
<dbReference type="SMR" id="Q9XUC8"/>
<gene>
    <name evidence="2 4" type="primary">srt-45</name>
    <name evidence="2" type="ORF">CELE_M162.3</name>
    <name evidence="4" type="ORF">M162.3</name>
</gene>
<dbReference type="GeneID" id="187487"/>
<evidence type="ECO:0000313" key="2">
    <source>
        <dbReference type="EMBL" id="CAB05255.2"/>
    </source>
</evidence>
<dbReference type="InParanoid" id="Q9XUC8"/>
<dbReference type="KEGG" id="cel:CELE_M162.3"/>
<dbReference type="EMBL" id="BX284605">
    <property type="protein sequence ID" value="CAB05255.2"/>
    <property type="molecule type" value="Genomic_DNA"/>
</dbReference>
<dbReference type="WormBase" id="M162.3a">
    <property type="protein sequence ID" value="CE51494"/>
    <property type="gene ID" value="WBGene00010929"/>
    <property type="gene designation" value="srt-45"/>
</dbReference>
<name>Q9XUC8_CAEEL</name>
<dbReference type="STRING" id="6239.M162.3a.1"/>
<dbReference type="HOGENOM" id="CLU_053041_3_0_1"/>
<dbReference type="CTD" id="187487"/>
<sequence length="325" mass="36895">MNRLLEYGSVEAIPYYNCSHKNFTEWEKTGQKRPYFGWPLVVFGVLVELLYIPVIYIIFKTKLIRHPCYKIIVLLALIDITATCCSCLITGPMLIMGTVFCMYPTFTYVAGGIAISTWCMACAATTSLFSNRIISIGFRKYADVIEKKLAYTSISFVLFYGFYICWFTPTTAYNSVFMAWIPDPLSEEVPSKEAAAMYKHTILPWNNWIFVACMFILFSVYFIMVKRMAKGQKSKASRSIFIQCSIICFFNTGTALVYNALAIVTPAEWILAFGQICWTCNHASPAIIYVSLNSTIRREFLKIVFRNTLAPKVEDATTGVAKNTI</sequence>
<dbReference type="PIR" id="T23773">
    <property type="entry name" value="T23773"/>
</dbReference>
<proteinExistence type="predicted"/>
<dbReference type="SUPFAM" id="SSF81321">
    <property type="entry name" value="Family A G protein-coupled receptor-like"/>
    <property type="match status" value="1"/>
</dbReference>
<protein>
    <submittedName>
        <fullName evidence="2">Serpentine Receptor, class T</fullName>
    </submittedName>
</protein>
<keyword evidence="1" id="KW-0812">Transmembrane</keyword>
<accession>Q9XUC8</accession>
<keyword evidence="3" id="KW-1185">Reference proteome</keyword>
<dbReference type="Proteomes" id="UP000001940">
    <property type="component" value="Chromosome V"/>
</dbReference>
<dbReference type="InterPro" id="IPR019425">
    <property type="entry name" value="7TM_GPCR_serpentine_rcpt_Srt"/>
</dbReference>
<feature type="transmembrane region" description="Helical" evidence="1">
    <location>
        <begin position="269"/>
        <end position="292"/>
    </location>
</feature>
<keyword evidence="1" id="KW-0472">Membrane</keyword>
<dbReference type="Gene3D" id="1.20.1070.10">
    <property type="entry name" value="Rhodopsin 7-helix transmembrane proteins"/>
    <property type="match status" value="1"/>
</dbReference>
<dbReference type="UCSC" id="M162.3">
    <property type="organism name" value="c. elegans"/>
</dbReference>
<feature type="transmembrane region" description="Helical" evidence="1">
    <location>
        <begin position="208"/>
        <end position="228"/>
    </location>
</feature>
<dbReference type="PANTHER" id="PTHR23021">
    <property type="entry name" value="SERPENTINE RECEPTOR, CLASS T"/>
    <property type="match status" value="1"/>
</dbReference>
<organism evidence="2 3">
    <name type="scientific">Caenorhabditis elegans</name>
    <dbReference type="NCBI Taxonomy" id="6239"/>
    <lineage>
        <taxon>Eukaryota</taxon>
        <taxon>Metazoa</taxon>
        <taxon>Ecdysozoa</taxon>
        <taxon>Nematoda</taxon>
        <taxon>Chromadorea</taxon>
        <taxon>Rhabditida</taxon>
        <taxon>Rhabditina</taxon>
        <taxon>Rhabditomorpha</taxon>
        <taxon>Rhabditoidea</taxon>
        <taxon>Rhabditidae</taxon>
        <taxon>Peloderinae</taxon>
        <taxon>Caenorhabditis</taxon>
    </lineage>
</organism>
<feature type="transmembrane region" description="Helical" evidence="1">
    <location>
        <begin position="36"/>
        <end position="59"/>
    </location>
</feature>
<dbReference type="PANTHER" id="PTHR23021:SF31">
    <property type="entry name" value="SERPENTINE RECEPTOR, CLASS T"/>
    <property type="match status" value="1"/>
</dbReference>
<evidence type="ECO:0000313" key="4">
    <source>
        <dbReference type="WormBase" id="M162.3a"/>
    </source>
</evidence>